<dbReference type="Pfam" id="PF25909">
    <property type="entry name" value="zf-C2H2_AHC1"/>
    <property type="match status" value="1"/>
</dbReference>
<dbReference type="Proteomes" id="UP001150907">
    <property type="component" value="Unassembled WGS sequence"/>
</dbReference>
<dbReference type="Gene3D" id="2.60.40.1970">
    <property type="entry name" value="YEATS domain"/>
    <property type="match status" value="1"/>
</dbReference>
<dbReference type="OrthoDB" id="1741717at2759"/>
<dbReference type="GO" id="GO:0006355">
    <property type="term" value="P:regulation of DNA-templated transcription"/>
    <property type="evidence" value="ECO:0007669"/>
    <property type="project" value="InterPro"/>
</dbReference>
<feature type="region of interest" description="Disordered" evidence="3">
    <location>
        <begin position="96"/>
        <end position="129"/>
    </location>
</feature>
<gene>
    <name evidence="5" type="ORF">H4R26_000583</name>
</gene>
<evidence type="ECO:0000259" key="4">
    <source>
        <dbReference type="PROSITE" id="PS51037"/>
    </source>
</evidence>
<sequence>MLPESSQQTSKRRRLATLDEHARARVECIVREQLDLEVYQKQKEINTIAERLHHSEVLLGVLRSAIQSQQHSYEPSMENVADGLMSHMRRMAIASSYGHHTPHQRRRPMEGSDGSTGMRPRRSAVTPARYTAERAAPLYAQRADGTTVRIVCPYCRRDNFASVLGFINHSRREHGAEFASYAEAIGICGVVADGSGDGEDEMATSDQSAASRIKTMATKMRTESPRLNALMGRLDFNQRESVAHAMDFINRPSGTGQDSSDAESASSAESDVAYSKHPAKADRHTIDSTLLTQPAQDSRFHVIRRATFGNTSQYVEPTRRPDGQGNCTHQWTVFVRSTSSEHPVDEYIRKVRVLLHPSFRPDEIVDLFPPNFELTRWGWGEFPVRLQVFFRDKRNKPIDISFMLKLDGACAGTIVPGAEAPIDFELDRRGLSSGESMSAQHELERQAGHYPLPPENPVLCALFKALCRVYPLVLSDAIPDGCQVPEEPESILDLVPAAVTARWTWGVALTADVWRSLWPIGKRLSAEASRNRCLLSAIHSAVADRLDSVAAEDGYVQGGEGDKYTICTQPSDGLRSVAAALLDICGIEAKMAEPIITLIMASDNETRKEAIDLLLLWRNEHRAIRPIHADCRRSFSEKSFAWSLKRWLRHNGLVPTPVLSVEERTACGQYFGTSHGTVAARDGGTGSISSSSQPVLAGTTPDPEFALFRQEFFCGVCGTLCTHVKSSEAAASDGGNRTEIRASNALSEAPYCSQFCRDLGMARRTTVSRVGDVLSKLPPGWDHPDDEDDAEALLMVDDDEVACSAKTSANADKFRTIAAMLQHYHMQQQRMDDLEANGDGIEPNSTRAAVDVRNKDNECSDTADSLEIDWMWSAIRPLELSCAPASRLSADCSDRTGTTANSSASGGLVKLAGSTEESLEEALNQRLVVGRLLFGVTRMFLRDLIAAADQSLRRNGAARLAGRKTMSALTVEAEAGRRLLMLTPLHVLAAVQQDPESFDVCSNAYLADMP</sequence>
<feature type="region of interest" description="Disordered" evidence="3">
    <location>
        <begin position="249"/>
        <end position="291"/>
    </location>
</feature>
<keyword evidence="6" id="KW-1185">Reference proteome</keyword>
<evidence type="ECO:0000313" key="5">
    <source>
        <dbReference type="EMBL" id="KAJ2007785.1"/>
    </source>
</evidence>
<evidence type="ECO:0000256" key="3">
    <source>
        <dbReference type="SAM" id="MobiDB-lite"/>
    </source>
</evidence>
<proteinExistence type="predicted"/>
<dbReference type="AlphaFoldDB" id="A0A9W8BJY1"/>
<feature type="compositionally biased region" description="Low complexity" evidence="3">
    <location>
        <begin position="258"/>
        <end position="271"/>
    </location>
</feature>
<dbReference type="GO" id="GO:0005634">
    <property type="term" value="C:nucleus"/>
    <property type="evidence" value="ECO:0007669"/>
    <property type="project" value="UniProtKB-SubCell"/>
</dbReference>
<dbReference type="PANTHER" id="PTHR23195">
    <property type="entry name" value="YEATS DOMAIN"/>
    <property type="match status" value="1"/>
</dbReference>
<dbReference type="Pfam" id="PF03366">
    <property type="entry name" value="YEATS"/>
    <property type="match status" value="1"/>
</dbReference>
<dbReference type="InterPro" id="IPR058706">
    <property type="entry name" value="zf-C2H2_AHC1-like"/>
</dbReference>
<comment type="caution">
    <text evidence="5">The sequence shown here is derived from an EMBL/GenBank/DDBJ whole genome shotgun (WGS) entry which is preliminary data.</text>
</comment>
<feature type="domain" description="YEATS" evidence="4">
    <location>
        <begin position="296"/>
        <end position="438"/>
    </location>
</feature>
<evidence type="ECO:0000256" key="1">
    <source>
        <dbReference type="ARBA" id="ARBA00023242"/>
    </source>
</evidence>
<dbReference type="GO" id="GO:0000785">
    <property type="term" value="C:chromatin"/>
    <property type="evidence" value="ECO:0007669"/>
    <property type="project" value="UniProtKB-ARBA"/>
</dbReference>
<dbReference type="PROSITE" id="PS51037">
    <property type="entry name" value="YEATS"/>
    <property type="match status" value="1"/>
</dbReference>
<evidence type="ECO:0000313" key="6">
    <source>
        <dbReference type="Proteomes" id="UP001150907"/>
    </source>
</evidence>
<evidence type="ECO:0000256" key="2">
    <source>
        <dbReference type="PROSITE-ProRule" id="PRU00376"/>
    </source>
</evidence>
<keyword evidence="1 2" id="KW-0539">Nucleus</keyword>
<dbReference type="InterPro" id="IPR055129">
    <property type="entry name" value="YEATS_dom"/>
</dbReference>
<accession>A0A9W8BJY1</accession>
<protein>
    <recommendedName>
        <fullName evidence="4">YEATS domain-containing protein</fullName>
    </recommendedName>
</protein>
<dbReference type="CDD" id="cd16907">
    <property type="entry name" value="YEATS_YEATS2_like"/>
    <property type="match status" value="1"/>
</dbReference>
<dbReference type="InterPro" id="IPR038704">
    <property type="entry name" value="YEAST_sf"/>
</dbReference>
<comment type="subcellular location">
    <subcellularLocation>
        <location evidence="2">Nucleus</location>
    </subcellularLocation>
</comment>
<dbReference type="EMBL" id="JANBQF010000018">
    <property type="protein sequence ID" value="KAJ2007785.1"/>
    <property type="molecule type" value="Genomic_DNA"/>
</dbReference>
<organism evidence="5 6">
    <name type="scientific">Coemansia thaxteri</name>
    <dbReference type="NCBI Taxonomy" id="2663907"/>
    <lineage>
        <taxon>Eukaryota</taxon>
        <taxon>Fungi</taxon>
        <taxon>Fungi incertae sedis</taxon>
        <taxon>Zoopagomycota</taxon>
        <taxon>Kickxellomycotina</taxon>
        <taxon>Kickxellomycetes</taxon>
        <taxon>Kickxellales</taxon>
        <taxon>Kickxellaceae</taxon>
        <taxon>Coemansia</taxon>
    </lineage>
</organism>
<reference evidence="5" key="1">
    <citation type="submission" date="2022-07" db="EMBL/GenBank/DDBJ databases">
        <title>Phylogenomic reconstructions and comparative analyses of Kickxellomycotina fungi.</title>
        <authorList>
            <person name="Reynolds N.K."/>
            <person name="Stajich J.E."/>
            <person name="Barry K."/>
            <person name="Grigoriev I.V."/>
            <person name="Crous P."/>
            <person name="Smith M.E."/>
        </authorList>
    </citation>
    <scope>NUCLEOTIDE SEQUENCE</scope>
    <source>
        <strain evidence="5">IMI 214461</strain>
    </source>
</reference>
<name>A0A9W8BJY1_9FUNG</name>
<dbReference type="InterPro" id="IPR005033">
    <property type="entry name" value="YEATS"/>
</dbReference>